<accession>A0A371DZF3</accession>
<comment type="caution">
    <text evidence="1">The sequence shown here is derived from an EMBL/GenBank/DDBJ whole genome shotgun (WGS) entry which is preliminary data.</text>
</comment>
<dbReference type="AlphaFoldDB" id="A0A371DZF3"/>
<proteinExistence type="predicted"/>
<evidence type="ECO:0000313" key="2">
    <source>
        <dbReference type="Proteomes" id="UP000257109"/>
    </source>
</evidence>
<organism evidence="1 2">
    <name type="scientific">Mucuna pruriens</name>
    <name type="common">Velvet bean</name>
    <name type="synonym">Dolichos pruriens</name>
    <dbReference type="NCBI Taxonomy" id="157652"/>
    <lineage>
        <taxon>Eukaryota</taxon>
        <taxon>Viridiplantae</taxon>
        <taxon>Streptophyta</taxon>
        <taxon>Embryophyta</taxon>
        <taxon>Tracheophyta</taxon>
        <taxon>Spermatophyta</taxon>
        <taxon>Magnoliopsida</taxon>
        <taxon>eudicotyledons</taxon>
        <taxon>Gunneridae</taxon>
        <taxon>Pentapetalae</taxon>
        <taxon>rosids</taxon>
        <taxon>fabids</taxon>
        <taxon>Fabales</taxon>
        <taxon>Fabaceae</taxon>
        <taxon>Papilionoideae</taxon>
        <taxon>50 kb inversion clade</taxon>
        <taxon>NPAAA clade</taxon>
        <taxon>indigoferoid/millettioid clade</taxon>
        <taxon>Phaseoleae</taxon>
        <taxon>Mucuna</taxon>
    </lineage>
</organism>
<gene>
    <name evidence="1" type="ORF">CR513_62818</name>
</gene>
<feature type="non-terminal residue" evidence="1">
    <location>
        <position position="1"/>
    </location>
</feature>
<keyword evidence="2" id="KW-1185">Reference proteome</keyword>
<sequence>MSVRGLKEAPLTHLEDQEYLLCWYLRSQPYVDARRRAKGIYETTDLQSSMVGEAVLPTATSGRVVSSSKEGAVLPLDINGHDWQSGPRKGKMRLTVKVDQEIRTDITTTKAEELVLEKLVALTKGF</sequence>
<dbReference type="EMBL" id="QJKJ01018045">
    <property type="protein sequence ID" value="RDX57910.1"/>
    <property type="molecule type" value="Genomic_DNA"/>
</dbReference>
<dbReference type="Proteomes" id="UP000257109">
    <property type="component" value="Unassembled WGS sequence"/>
</dbReference>
<reference evidence="1" key="1">
    <citation type="submission" date="2018-05" db="EMBL/GenBank/DDBJ databases">
        <title>Draft genome of Mucuna pruriens seed.</title>
        <authorList>
            <person name="Nnadi N.E."/>
            <person name="Vos R."/>
            <person name="Hasami M.H."/>
            <person name="Devisetty U.K."/>
            <person name="Aguiy J.C."/>
        </authorList>
    </citation>
    <scope>NUCLEOTIDE SEQUENCE [LARGE SCALE GENOMIC DNA]</scope>
    <source>
        <strain evidence="1">JCA_2017</strain>
    </source>
</reference>
<protein>
    <submittedName>
        <fullName evidence="1">Uncharacterized protein</fullName>
    </submittedName>
</protein>
<evidence type="ECO:0000313" key="1">
    <source>
        <dbReference type="EMBL" id="RDX57910.1"/>
    </source>
</evidence>
<name>A0A371DZF3_MUCPR</name>